<dbReference type="EMBL" id="JADKNH010000002">
    <property type="protein sequence ID" value="MBF4692458.1"/>
    <property type="molecule type" value="Genomic_DNA"/>
</dbReference>
<evidence type="ECO:0000259" key="1">
    <source>
        <dbReference type="Pfam" id="PF00899"/>
    </source>
</evidence>
<evidence type="ECO:0000313" key="4">
    <source>
        <dbReference type="Proteomes" id="UP000614200"/>
    </source>
</evidence>
<dbReference type="SUPFAM" id="SSF69572">
    <property type="entry name" value="Activating enzymes of the ubiquitin-like proteins"/>
    <property type="match status" value="1"/>
</dbReference>
<feature type="domain" description="ThiS-like ubiquitin" evidence="2">
    <location>
        <begin position="4"/>
        <end position="58"/>
    </location>
</feature>
<dbReference type="InterPro" id="IPR012729">
    <property type="entry name" value="ThiF_fam2"/>
</dbReference>
<reference evidence="3 4" key="1">
    <citation type="submission" date="2020-11" db="EMBL/GenBank/DDBJ databases">
        <title>Fusibacter basophilias sp. nov.</title>
        <authorList>
            <person name="Qiu D."/>
        </authorList>
    </citation>
    <scope>NUCLEOTIDE SEQUENCE [LARGE SCALE GENOMIC DNA]</scope>
    <source>
        <strain evidence="3 4">Q10-2</strain>
    </source>
</reference>
<dbReference type="GO" id="GO:0016779">
    <property type="term" value="F:nucleotidyltransferase activity"/>
    <property type="evidence" value="ECO:0007669"/>
    <property type="project" value="UniProtKB-KW"/>
</dbReference>
<keyword evidence="4" id="KW-1185">Reference proteome</keyword>
<organism evidence="3 4">
    <name type="scientific">Fusibacter ferrireducens</name>
    <dbReference type="NCBI Taxonomy" id="2785058"/>
    <lineage>
        <taxon>Bacteria</taxon>
        <taxon>Bacillati</taxon>
        <taxon>Bacillota</taxon>
        <taxon>Clostridia</taxon>
        <taxon>Eubacteriales</taxon>
        <taxon>Eubacteriales Family XII. Incertae Sedis</taxon>
        <taxon>Fusibacter</taxon>
    </lineage>
</organism>
<proteinExistence type="predicted"/>
<evidence type="ECO:0000259" key="2">
    <source>
        <dbReference type="Pfam" id="PF14453"/>
    </source>
</evidence>
<keyword evidence="3" id="KW-0808">Transferase</keyword>
<feature type="domain" description="THIF-type NAD/FAD binding fold" evidence="1">
    <location>
        <begin position="79"/>
        <end position="266"/>
    </location>
</feature>
<protein>
    <submittedName>
        <fullName evidence="3">Sulfur carrier protein ThiS adenylyltransferase ThiF</fullName>
    </submittedName>
</protein>
<dbReference type="NCBIfam" id="TIGR02354">
    <property type="entry name" value="thiF_fam2"/>
    <property type="match status" value="1"/>
</dbReference>
<keyword evidence="3" id="KW-0548">Nucleotidyltransferase</keyword>
<dbReference type="InterPro" id="IPR035985">
    <property type="entry name" value="Ubiquitin-activating_enz"/>
</dbReference>
<evidence type="ECO:0000313" key="3">
    <source>
        <dbReference type="EMBL" id="MBF4692458.1"/>
    </source>
</evidence>
<dbReference type="Pfam" id="PF00899">
    <property type="entry name" value="ThiF"/>
    <property type="match status" value="1"/>
</dbReference>
<dbReference type="Proteomes" id="UP000614200">
    <property type="component" value="Unassembled WGS sequence"/>
</dbReference>
<dbReference type="InterPro" id="IPR032726">
    <property type="entry name" value="ThiS-like_dom"/>
</dbReference>
<dbReference type="Gene3D" id="3.40.50.720">
    <property type="entry name" value="NAD(P)-binding Rossmann-like Domain"/>
    <property type="match status" value="1"/>
</dbReference>
<dbReference type="PANTHER" id="PTHR43267">
    <property type="entry name" value="TRNA THREONYLCARBAMOYLADENOSINE DEHYDRATASE"/>
    <property type="match status" value="1"/>
</dbReference>
<dbReference type="InterPro" id="IPR000594">
    <property type="entry name" value="ThiF_NAD_FAD-bd"/>
</dbReference>
<dbReference type="InterPro" id="IPR045886">
    <property type="entry name" value="ThiF/MoeB/HesA"/>
</dbReference>
<dbReference type="Pfam" id="PF14453">
    <property type="entry name" value="ThiS-like"/>
    <property type="match status" value="1"/>
</dbReference>
<dbReference type="RefSeq" id="WP_194700686.1">
    <property type="nucleotide sequence ID" value="NZ_JADKNH010000002.1"/>
</dbReference>
<name>A0ABR9ZPR8_9FIRM</name>
<sequence>MQTQITLNGKTFETGSRTIQQLISEIQSDSDVIIVNGFNKEASYALADGDNVVLIKRGEMPDESTLESMLMARNTPAVHHKVKQGRVCIAGLGGLGSNVAIMLARTGVGYLKLIDFDIVEPSNLNRQAYHIQHLGLSKSEALKQIIKGINPYTKVESIQTKLTVENALSMIADCEIVCEAFDSSTEKAMLINTLLNENPNVKIVSGSGMAGFSSANTIKTIQKFKNLYICGDMVTEATFENGLMAPRVHICAGHQANMILRLLLNLETV</sequence>
<accession>A0ABR9ZPR8</accession>
<dbReference type="PANTHER" id="PTHR43267:SF3">
    <property type="entry name" value="THIF PROTEIN"/>
    <property type="match status" value="1"/>
</dbReference>
<gene>
    <name evidence="3" type="primary">thiF</name>
    <name evidence="3" type="ORF">ISU02_04985</name>
</gene>
<dbReference type="NCBIfam" id="NF006395">
    <property type="entry name" value="PRK08644.1"/>
    <property type="match status" value="1"/>
</dbReference>
<comment type="caution">
    <text evidence="3">The sequence shown here is derived from an EMBL/GenBank/DDBJ whole genome shotgun (WGS) entry which is preliminary data.</text>
</comment>